<evidence type="ECO:0000256" key="8">
    <source>
        <dbReference type="ARBA" id="ARBA00022837"/>
    </source>
</evidence>
<dbReference type="Pfam" id="PF11938">
    <property type="entry name" value="DUF3456"/>
    <property type="match status" value="1"/>
</dbReference>
<evidence type="ECO:0000256" key="12">
    <source>
        <dbReference type="ARBA" id="ARBA00023235"/>
    </source>
</evidence>
<keyword evidence="11 16" id="KW-1015">Disulfide bond</keyword>
<dbReference type="InterPro" id="IPR002049">
    <property type="entry name" value="LE_dom"/>
</dbReference>
<evidence type="ECO:0000256" key="5">
    <source>
        <dbReference type="ARBA" id="ARBA00022536"/>
    </source>
</evidence>
<dbReference type="GO" id="GO:0005509">
    <property type="term" value="F:calcium ion binding"/>
    <property type="evidence" value="ECO:0007669"/>
    <property type="project" value="InterPro"/>
</dbReference>
<dbReference type="PROSITE" id="PS01187">
    <property type="entry name" value="EGF_CA"/>
    <property type="match status" value="2"/>
</dbReference>
<keyword evidence="13" id="KW-0676">Redox-active center</keyword>
<dbReference type="InterPro" id="IPR000742">
    <property type="entry name" value="EGF"/>
</dbReference>
<evidence type="ECO:0000256" key="2">
    <source>
        <dbReference type="ARBA" id="ARBA00004141"/>
    </source>
</evidence>
<dbReference type="InterPro" id="IPR006212">
    <property type="entry name" value="Furin_repeat"/>
</dbReference>
<evidence type="ECO:0000256" key="9">
    <source>
        <dbReference type="ARBA" id="ARBA00022989"/>
    </source>
</evidence>
<sequence>MAGSGSSQLTAVLPGGACWEGSSWRCGRSHGAHCSRSGAERGGWRCCPDEALARLLLPRSTGLVNDMARGRLSGLQEVCALLGALLFLLHPGISKQEPCQTCRHLVNNFKKGLEKTAGQNFGGGNTAWEEEKLAKYEASETRLLEVMETVCDKSNFDCNRMLEQNEELVETWWFKKQQQYPDLLKWLCFDTLKVCCPPGTFGPDCLSCVGGSEKPCNGNGRCDGDGTRAGSGHCECYHGYGGPFCMDCNVGFYEASRNETHLVCSECFKSCSKCTGPTDSECVLCKKGWLLHENKCLDIDECGTEMARCRANQFCVNTDGSYECRDCDKACIGCMGSGAARCKRCNIGYQRDGVKCLDVDECAAEEPVCKGYHESCVNNDGGYQCVCEKGYSRKDSMCVEDNTDDTSEKGFFDDITDDEVVVLQQMFFGVVVCALATLAAKGDMVFTTIFIGAVAAMAGYWMSEKGDRLLDGFMKGR</sequence>
<keyword evidence="10 17" id="KW-0472">Membrane</keyword>
<keyword evidence="8" id="KW-0106">Calcium</keyword>
<evidence type="ECO:0000259" key="18">
    <source>
        <dbReference type="PROSITE" id="PS50026"/>
    </source>
</evidence>
<dbReference type="SMART" id="SM00179">
    <property type="entry name" value="EGF_CA"/>
    <property type="match status" value="2"/>
</dbReference>
<keyword evidence="6 17" id="KW-0812">Transmembrane</keyword>
<evidence type="ECO:0000256" key="7">
    <source>
        <dbReference type="ARBA" id="ARBA00022737"/>
    </source>
</evidence>
<keyword evidence="7" id="KW-0677">Repeat</keyword>
<comment type="similarity">
    <text evidence="3">Belongs to the CRELD family.</text>
</comment>
<feature type="disulfide bond" evidence="16">
    <location>
        <begin position="236"/>
        <end position="245"/>
    </location>
</feature>
<evidence type="ECO:0000256" key="11">
    <source>
        <dbReference type="ARBA" id="ARBA00023157"/>
    </source>
</evidence>
<dbReference type="InterPro" id="IPR021852">
    <property type="entry name" value="DUF3456"/>
</dbReference>
<dbReference type="InterPro" id="IPR000152">
    <property type="entry name" value="EGF-type_Asp/Asn_hydroxyl_site"/>
</dbReference>
<comment type="subcellular location">
    <subcellularLocation>
        <location evidence="2">Membrane</location>
        <topology evidence="2">Multi-pass membrane protein</topology>
    </subcellularLocation>
</comment>
<dbReference type="PROSITE" id="PS00010">
    <property type="entry name" value="ASX_HYDROXYL"/>
    <property type="match status" value="1"/>
</dbReference>
<dbReference type="GO" id="GO:0003756">
    <property type="term" value="F:protein disulfide isomerase activity"/>
    <property type="evidence" value="ECO:0007669"/>
    <property type="project" value="UniProtKB-EC"/>
</dbReference>
<evidence type="ECO:0000256" key="14">
    <source>
        <dbReference type="ARBA" id="ARBA00049626"/>
    </source>
</evidence>
<dbReference type="InterPro" id="IPR009030">
    <property type="entry name" value="Growth_fac_rcpt_cys_sf"/>
</dbReference>
<protein>
    <recommendedName>
        <fullName evidence="4">protein disulfide-isomerase</fullName>
        <ecNumber evidence="4">5.3.4.1</ecNumber>
    </recommendedName>
    <alternativeName>
        <fullName evidence="15">Cysteine-rich with EGF-like domain protein 1</fullName>
    </alternativeName>
</protein>
<name>A0AAV7NDC1_PLEWA</name>
<evidence type="ECO:0000256" key="3">
    <source>
        <dbReference type="ARBA" id="ARBA00005897"/>
    </source>
</evidence>
<dbReference type="PROSITE" id="PS00022">
    <property type="entry name" value="EGF_1"/>
    <property type="match status" value="1"/>
</dbReference>
<evidence type="ECO:0000313" key="19">
    <source>
        <dbReference type="EMBL" id="KAJ1111178.1"/>
    </source>
</evidence>
<dbReference type="Gene3D" id="2.10.25.10">
    <property type="entry name" value="Laminin"/>
    <property type="match status" value="2"/>
</dbReference>
<dbReference type="AlphaFoldDB" id="A0AAV7NDC1"/>
<dbReference type="PANTHER" id="PTHR24034:SF114">
    <property type="entry name" value="PROTEIN DISULFIDE ISOMERASE CRELD1"/>
    <property type="match status" value="1"/>
</dbReference>
<feature type="domain" description="EGF-like" evidence="18">
    <location>
        <begin position="358"/>
        <end position="397"/>
    </location>
</feature>
<keyword evidence="20" id="KW-1185">Reference proteome</keyword>
<comment type="caution">
    <text evidence="16">Lacks conserved residue(s) required for the propagation of feature annotation.</text>
</comment>
<dbReference type="InterPro" id="IPR050751">
    <property type="entry name" value="ECM_structural_protein"/>
</dbReference>
<feature type="transmembrane region" description="Helical" evidence="17">
    <location>
        <begin position="420"/>
        <end position="438"/>
    </location>
</feature>
<keyword evidence="9 17" id="KW-1133">Transmembrane helix</keyword>
<dbReference type="SUPFAM" id="SSF57184">
    <property type="entry name" value="Growth factor receptor domain"/>
    <property type="match status" value="1"/>
</dbReference>
<evidence type="ECO:0000256" key="15">
    <source>
        <dbReference type="ARBA" id="ARBA00049822"/>
    </source>
</evidence>
<accession>A0AAV7NDC1</accession>
<evidence type="ECO:0000256" key="4">
    <source>
        <dbReference type="ARBA" id="ARBA00012723"/>
    </source>
</evidence>
<dbReference type="EMBL" id="JANPWB010000013">
    <property type="protein sequence ID" value="KAJ1111178.1"/>
    <property type="molecule type" value="Genomic_DNA"/>
</dbReference>
<evidence type="ECO:0000256" key="6">
    <source>
        <dbReference type="ARBA" id="ARBA00022692"/>
    </source>
</evidence>
<dbReference type="InterPro" id="IPR018097">
    <property type="entry name" value="EGF_Ca-bd_CS"/>
</dbReference>
<dbReference type="Pfam" id="PF07645">
    <property type="entry name" value="EGF_CA"/>
    <property type="match status" value="2"/>
</dbReference>
<dbReference type="PROSITE" id="PS50026">
    <property type="entry name" value="EGF_3"/>
    <property type="match status" value="2"/>
</dbReference>
<comment type="caution">
    <text evidence="19">The sequence shown here is derived from an EMBL/GenBank/DDBJ whole genome shotgun (WGS) entry which is preliminary data.</text>
</comment>
<organism evidence="19 20">
    <name type="scientific">Pleurodeles waltl</name>
    <name type="common">Iberian ribbed newt</name>
    <dbReference type="NCBI Taxonomy" id="8319"/>
    <lineage>
        <taxon>Eukaryota</taxon>
        <taxon>Metazoa</taxon>
        <taxon>Chordata</taxon>
        <taxon>Craniata</taxon>
        <taxon>Vertebrata</taxon>
        <taxon>Euteleostomi</taxon>
        <taxon>Amphibia</taxon>
        <taxon>Batrachia</taxon>
        <taxon>Caudata</taxon>
        <taxon>Salamandroidea</taxon>
        <taxon>Salamandridae</taxon>
        <taxon>Pleurodelinae</taxon>
        <taxon>Pleurodeles</taxon>
    </lineage>
</organism>
<reference evidence="19" key="1">
    <citation type="journal article" date="2022" name="bioRxiv">
        <title>Sequencing and chromosome-scale assembly of the giantPleurodeles waltlgenome.</title>
        <authorList>
            <person name="Brown T."/>
            <person name="Elewa A."/>
            <person name="Iarovenko S."/>
            <person name="Subramanian E."/>
            <person name="Araus A.J."/>
            <person name="Petzold A."/>
            <person name="Susuki M."/>
            <person name="Suzuki K.-i.T."/>
            <person name="Hayashi T."/>
            <person name="Toyoda A."/>
            <person name="Oliveira C."/>
            <person name="Osipova E."/>
            <person name="Leigh N.D."/>
            <person name="Simon A."/>
            <person name="Yun M.H."/>
        </authorList>
    </citation>
    <scope>NUCLEOTIDE SEQUENCE</scope>
    <source>
        <strain evidence="19">20211129_DDA</strain>
        <tissue evidence="19">Liver</tissue>
    </source>
</reference>
<evidence type="ECO:0000256" key="13">
    <source>
        <dbReference type="ARBA" id="ARBA00023284"/>
    </source>
</evidence>
<evidence type="ECO:0000256" key="17">
    <source>
        <dbReference type="SAM" id="Phobius"/>
    </source>
</evidence>
<comment type="catalytic activity">
    <reaction evidence="1">
        <text>Catalyzes the rearrangement of -S-S- bonds in proteins.</text>
        <dbReference type="EC" id="5.3.4.1"/>
    </reaction>
</comment>
<dbReference type="GO" id="GO:0016020">
    <property type="term" value="C:membrane"/>
    <property type="evidence" value="ECO:0007669"/>
    <property type="project" value="UniProtKB-SubCell"/>
</dbReference>
<dbReference type="InterPro" id="IPR049883">
    <property type="entry name" value="NOTCH1_EGF-like"/>
</dbReference>
<evidence type="ECO:0000256" key="10">
    <source>
        <dbReference type="ARBA" id="ARBA00023136"/>
    </source>
</evidence>
<feature type="transmembrane region" description="Helical" evidence="17">
    <location>
        <begin position="445"/>
        <end position="463"/>
    </location>
</feature>
<gene>
    <name evidence="19" type="ORF">NDU88_008515</name>
</gene>
<feature type="domain" description="EGF-like" evidence="18">
    <location>
        <begin position="204"/>
        <end position="246"/>
    </location>
</feature>
<evidence type="ECO:0000256" key="1">
    <source>
        <dbReference type="ARBA" id="ARBA00001182"/>
    </source>
</evidence>
<dbReference type="SMART" id="SM00181">
    <property type="entry name" value="EGF"/>
    <property type="match status" value="4"/>
</dbReference>
<dbReference type="PROSITE" id="PS01248">
    <property type="entry name" value="EGF_LAM_1"/>
    <property type="match status" value="1"/>
</dbReference>
<dbReference type="SMART" id="SM00261">
    <property type="entry name" value="FU"/>
    <property type="match status" value="2"/>
</dbReference>
<dbReference type="CDD" id="cd00054">
    <property type="entry name" value="EGF_CA"/>
    <property type="match status" value="1"/>
</dbReference>
<dbReference type="PANTHER" id="PTHR24034">
    <property type="entry name" value="EGF-LIKE DOMAIN-CONTAINING PROTEIN"/>
    <property type="match status" value="1"/>
</dbReference>
<proteinExistence type="inferred from homology"/>
<evidence type="ECO:0000313" key="20">
    <source>
        <dbReference type="Proteomes" id="UP001066276"/>
    </source>
</evidence>
<keyword evidence="5 16" id="KW-0245">EGF-like domain</keyword>
<dbReference type="InterPro" id="IPR001881">
    <property type="entry name" value="EGF-like_Ca-bd_dom"/>
</dbReference>
<evidence type="ECO:0000256" key="16">
    <source>
        <dbReference type="PROSITE-ProRule" id="PRU00076"/>
    </source>
</evidence>
<keyword evidence="12" id="KW-0413">Isomerase</keyword>
<comment type="function">
    <text evidence="14">Protein disulfide isomerase. Promotes the localization of acetylcholine receptors (AChRs) to the plasma membrane.</text>
</comment>
<dbReference type="CDD" id="cd00064">
    <property type="entry name" value="FU"/>
    <property type="match status" value="1"/>
</dbReference>
<dbReference type="Proteomes" id="UP001066276">
    <property type="component" value="Chromosome 9"/>
</dbReference>
<dbReference type="EC" id="5.3.4.1" evidence="4"/>